<keyword evidence="2" id="KW-1185">Reference proteome</keyword>
<organism evidence="1 2">
    <name type="scientific">Setaria italica</name>
    <name type="common">Foxtail millet</name>
    <name type="synonym">Panicum italicum</name>
    <dbReference type="NCBI Taxonomy" id="4555"/>
    <lineage>
        <taxon>Eukaryota</taxon>
        <taxon>Viridiplantae</taxon>
        <taxon>Streptophyta</taxon>
        <taxon>Embryophyta</taxon>
        <taxon>Tracheophyta</taxon>
        <taxon>Spermatophyta</taxon>
        <taxon>Magnoliopsida</taxon>
        <taxon>Liliopsida</taxon>
        <taxon>Poales</taxon>
        <taxon>Poaceae</taxon>
        <taxon>PACMAD clade</taxon>
        <taxon>Panicoideae</taxon>
        <taxon>Panicodae</taxon>
        <taxon>Paniceae</taxon>
        <taxon>Cenchrinae</taxon>
        <taxon>Setaria</taxon>
    </lineage>
</organism>
<dbReference type="InParanoid" id="K3ZPC8"/>
<dbReference type="Proteomes" id="UP000004995">
    <property type="component" value="Unassembled WGS sequence"/>
</dbReference>
<protein>
    <submittedName>
        <fullName evidence="1">Uncharacterized protein</fullName>
    </submittedName>
</protein>
<dbReference type="EMBL" id="AGNK02005040">
    <property type="status" value="NOT_ANNOTATED_CDS"/>
    <property type="molecule type" value="Genomic_DNA"/>
</dbReference>
<name>K3ZPC8_SETIT</name>
<dbReference type="AlphaFoldDB" id="K3ZPC8"/>
<reference evidence="1" key="2">
    <citation type="submission" date="2018-08" db="UniProtKB">
        <authorList>
            <consortium name="EnsemblPlants"/>
        </authorList>
    </citation>
    <scope>IDENTIFICATION</scope>
    <source>
        <strain evidence="1">Yugu1</strain>
    </source>
</reference>
<reference evidence="2" key="1">
    <citation type="journal article" date="2012" name="Nat. Biotechnol.">
        <title>Reference genome sequence of the model plant Setaria.</title>
        <authorList>
            <person name="Bennetzen J.L."/>
            <person name="Schmutz J."/>
            <person name="Wang H."/>
            <person name="Percifield R."/>
            <person name="Hawkins J."/>
            <person name="Pontaroli A.C."/>
            <person name="Estep M."/>
            <person name="Feng L."/>
            <person name="Vaughn J.N."/>
            <person name="Grimwood J."/>
            <person name="Jenkins J."/>
            <person name="Barry K."/>
            <person name="Lindquist E."/>
            <person name="Hellsten U."/>
            <person name="Deshpande S."/>
            <person name="Wang X."/>
            <person name="Wu X."/>
            <person name="Mitros T."/>
            <person name="Triplett J."/>
            <person name="Yang X."/>
            <person name="Ye C.Y."/>
            <person name="Mauro-Herrera M."/>
            <person name="Wang L."/>
            <person name="Li P."/>
            <person name="Sharma M."/>
            <person name="Sharma R."/>
            <person name="Ronald P.C."/>
            <person name="Panaud O."/>
            <person name="Kellogg E.A."/>
            <person name="Brutnell T.P."/>
            <person name="Doust A.N."/>
            <person name="Tuskan G.A."/>
            <person name="Rokhsar D."/>
            <person name="Devos K.M."/>
        </authorList>
    </citation>
    <scope>NUCLEOTIDE SEQUENCE [LARGE SCALE GENOMIC DNA]</scope>
    <source>
        <strain evidence="2">cv. Yugu1</strain>
    </source>
</reference>
<sequence length="43" mass="5052">MSYIVHTFWSMNIHSSHKSQDIRGHSGIHNFLGQQVYCIQLIH</sequence>
<evidence type="ECO:0000313" key="1">
    <source>
        <dbReference type="EnsemblPlants" id="KQK94953"/>
    </source>
</evidence>
<dbReference type="Gramene" id="KQK94953">
    <property type="protein sequence ID" value="KQK94953"/>
    <property type="gene ID" value="SETIT_028458mg"/>
</dbReference>
<accession>K3ZPC8</accession>
<evidence type="ECO:0000313" key="2">
    <source>
        <dbReference type="Proteomes" id="UP000004995"/>
    </source>
</evidence>
<dbReference type="EnsemblPlants" id="KQK94953">
    <property type="protein sequence ID" value="KQK94953"/>
    <property type="gene ID" value="SETIT_028458mg"/>
</dbReference>
<dbReference type="HOGENOM" id="CLU_3243146_0_0_1"/>
<proteinExistence type="predicted"/>